<organism evidence="4 5">
    <name type="scientific">Rhodovulum euryhalinum</name>
    <dbReference type="NCBI Taxonomy" id="35805"/>
    <lineage>
        <taxon>Bacteria</taxon>
        <taxon>Pseudomonadati</taxon>
        <taxon>Pseudomonadota</taxon>
        <taxon>Alphaproteobacteria</taxon>
        <taxon>Rhodobacterales</taxon>
        <taxon>Paracoccaceae</taxon>
        <taxon>Rhodovulum</taxon>
    </lineage>
</organism>
<evidence type="ECO:0000313" key="5">
    <source>
        <dbReference type="Proteomes" id="UP000295142"/>
    </source>
</evidence>
<dbReference type="InterPro" id="IPR008040">
    <property type="entry name" value="Hydant_A_N"/>
</dbReference>
<evidence type="ECO:0000259" key="2">
    <source>
        <dbReference type="Pfam" id="PF05378"/>
    </source>
</evidence>
<dbReference type="PANTHER" id="PTHR11365:SF23">
    <property type="entry name" value="HYPOTHETICAL 5-OXOPROLINASE (EUROFUNG)-RELATED"/>
    <property type="match status" value="1"/>
</dbReference>
<evidence type="ECO:0000259" key="3">
    <source>
        <dbReference type="Pfam" id="PF19278"/>
    </source>
</evidence>
<dbReference type="PANTHER" id="PTHR11365">
    <property type="entry name" value="5-OXOPROLINASE RELATED"/>
    <property type="match status" value="1"/>
</dbReference>
<reference evidence="4 5" key="1">
    <citation type="submission" date="2019-03" db="EMBL/GenBank/DDBJ databases">
        <title>Genomic Encyclopedia of Type Strains, Phase IV (KMG-IV): sequencing the most valuable type-strain genomes for metagenomic binning, comparative biology and taxonomic classification.</title>
        <authorList>
            <person name="Goeker M."/>
        </authorList>
    </citation>
    <scope>NUCLEOTIDE SEQUENCE [LARGE SCALE GENOMIC DNA]</scope>
    <source>
        <strain evidence="4 5">DSM 4868</strain>
    </source>
</reference>
<dbReference type="GO" id="GO:0006749">
    <property type="term" value="P:glutathione metabolic process"/>
    <property type="evidence" value="ECO:0007669"/>
    <property type="project" value="TreeGrafter"/>
</dbReference>
<name>A0A4R2KBC1_9RHOB</name>
<sequence length="687" mass="71602">MGEAEPGLVAGIDVGGTFTDLVLMDPATGAVRLAKVPTTPANQAEGVLAALDAAGADLSRVDLIVHGTTTTTNAVLERKLARTGMITTAGFRDVLELGRRTRPAPYGMVGRFVPIIPRDLRLEVAERMDAAGDAVVPLDEAGVAAAGRALLAAGCESVVVHFLHAYANPAHERRAGEILAGLWPNGHVTLGHALLSESREFERGVTAAVNAAVQPLLERYVARLRTELAARGYAGDLLVMNGNGGMVSARTVAREAAKTVMSGPASGVMAAAHIGRRAGVPDLITYDMGGTSTDVALIRGAEPPVSNEIEVDYALPIHVPMVDVRTVGAGGGSIARVNAAGLLEVGPESAGAVPGPICYGRGGADPTISDANLVLGRLDPDKLPSAAGGPARDAVAAVFAERLGAPLGLDAVAAAEAVIRLANVKMAGAIRMVSVSLGADPRDFTLLAFGGAGPLHACALARELGIPRVLVPGRPGITNALGCVVADLRHDFVTTLNMALDRLDEDRLAQVFAGQAAEGAALIGAERVAIRAVRHRFSLDMQFIGQTHLLRVDLDGPDVDRNTLRRKFAEAYFARFRVDLGEGRAAVVNANCSVIGERAGLDLSRLIAPSGRKATLEEARTGQRDCRFAGQWHPTPVYWRDHLPARFTLTGPAIVEQMDCTILIEPGDRVEPDADGNLIVTIGGGDA</sequence>
<dbReference type="GO" id="GO:0005829">
    <property type="term" value="C:cytosol"/>
    <property type="evidence" value="ECO:0007669"/>
    <property type="project" value="TreeGrafter"/>
</dbReference>
<gene>
    <name evidence="4" type="ORF">EV655_10822</name>
</gene>
<dbReference type="Pfam" id="PF05378">
    <property type="entry name" value="Hydant_A_N"/>
    <property type="match status" value="1"/>
</dbReference>
<proteinExistence type="predicted"/>
<accession>A0A4R2KBC1</accession>
<protein>
    <submittedName>
        <fullName evidence="4">N-methylhydantoinase A</fullName>
    </submittedName>
</protein>
<dbReference type="SUPFAM" id="SSF53067">
    <property type="entry name" value="Actin-like ATPase domain"/>
    <property type="match status" value="1"/>
</dbReference>
<dbReference type="RefSeq" id="WP_132544670.1">
    <property type="nucleotide sequence ID" value="NZ_SLWW01000008.1"/>
</dbReference>
<feature type="domain" description="Hydantoinase/oxoprolinase N-terminal" evidence="2">
    <location>
        <begin position="11"/>
        <end position="179"/>
    </location>
</feature>
<dbReference type="EMBL" id="SLWW01000008">
    <property type="protein sequence ID" value="TCO70781.1"/>
    <property type="molecule type" value="Genomic_DNA"/>
</dbReference>
<dbReference type="OrthoDB" id="9759608at2"/>
<dbReference type="Pfam" id="PF01968">
    <property type="entry name" value="Hydantoinase_A"/>
    <property type="match status" value="1"/>
</dbReference>
<dbReference type="Proteomes" id="UP000295142">
    <property type="component" value="Unassembled WGS sequence"/>
</dbReference>
<dbReference type="InterPro" id="IPR049517">
    <property type="entry name" value="ACX-like_C"/>
</dbReference>
<dbReference type="GO" id="GO:0017168">
    <property type="term" value="F:5-oxoprolinase (ATP-hydrolyzing) activity"/>
    <property type="evidence" value="ECO:0007669"/>
    <property type="project" value="TreeGrafter"/>
</dbReference>
<dbReference type="AlphaFoldDB" id="A0A4R2KBC1"/>
<feature type="domain" description="Hydantoinase A/oxoprolinase" evidence="1">
    <location>
        <begin position="203"/>
        <end position="491"/>
    </location>
</feature>
<dbReference type="InterPro" id="IPR043129">
    <property type="entry name" value="ATPase_NBD"/>
</dbReference>
<dbReference type="InterPro" id="IPR002821">
    <property type="entry name" value="Hydantoinase_A"/>
</dbReference>
<dbReference type="Pfam" id="PF19278">
    <property type="entry name" value="Hydant_A_C"/>
    <property type="match status" value="1"/>
</dbReference>
<evidence type="ECO:0000313" key="4">
    <source>
        <dbReference type="EMBL" id="TCO70781.1"/>
    </source>
</evidence>
<comment type="caution">
    <text evidence="4">The sequence shown here is derived from an EMBL/GenBank/DDBJ whole genome shotgun (WGS) entry which is preliminary data.</text>
</comment>
<keyword evidence="5" id="KW-1185">Reference proteome</keyword>
<evidence type="ECO:0000259" key="1">
    <source>
        <dbReference type="Pfam" id="PF01968"/>
    </source>
</evidence>
<feature type="domain" description="Acetophenone carboxylase-like C-terminal" evidence="3">
    <location>
        <begin position="612"/>
        <end position="673"/>
    </location>
</feature>
<dbReference type="InterPro" id="IPR045079">
    <property type="entry name" value="Oxoprolinase-like"/>
</dbReference>